<dbReference type="GO" id="GO:0000981">
    <property type="term" value="F:DNA-binding transcription factor activity, RNA polymerase II-specific"/>
    <property type="evidence" value="ECO:0007669"/>
    <property type="project" value="TreeGrafter"/>
</dbReference>
<reference evidence="16" key="2">
    <citation type="submission" date="2014-07" db="EMBL/GenBank/DDBJ databases">
        <authorList>
            <person name="Hull J."/>
        </authorList>
    </citation>
    <scope>NUCLEOTIDE SEQUENCE</scope>
</reference>
<dbReference type="PROSITE" id="PS50157">
    <property type="entry name" value="ZINC_FINGER_C2H2_2"/>
    <property type="match status" value="10"/>
</dbReference>
<sequence>MSRSLVPLREAEPNEDSPEEMLYSETNTELITIKIESNEDFTEVVFGCDQLESRIEEEPPIIDIKLEDLVSSDSFVSENTCNGSVTTKNRSITSEEEVEATPELTHECIIPPPTPTSASKARIKPYRTHVQQKTRIIPFESLVSQSAATKSPVTRVEMLPVIGKGRETTRKERSYYGPKGSFSCIFYCYSCDYATKYKKRLETHVIKHLPREHCCELCSYKSFTKRYLKMHMKIHTGERKFSCSKCEFKTMWKHHLVEHELTHGQEKPYACHLCLFKSKTIGNLKAHLKIHDGLRKWKCDYCPYSAVQSHTLKEHMLIHTGEKNHVCTQCDFRTNRRSTLRDHVRYRHEKVKELQCPFCEYKSAHKGNMKSHIRKHTNERPYLCDKCPFRAHTSDVLKRHIMIHTGERNYECDVCSYRSVKEGTMIEHVNSVHFKLAPFMCHHCGYRSARLRVLKTHIMNHFGIRKKACDYPGCTYRSNSQSAMNDHKLVHTSEKPHVCPTCFHRCRTAKLLKRHLVSHEPPKFWCSECDFGTKRQQSLKIHMRIHNESLH</sequence>
<feature type="domain" description="C2H2-type" evidence="13">
    <location>
        <begin position="524"/>
        <end position="546"/>
    </location>
</feature>
<proteinExistence type="inferred from homology"/>
<evidence type="ECO:0000256" key="12">
    <source>
        <dbReference type="SAM" id="MobiDB-lite"/>
    </source>
</evidence>
<keyword evidence="3" id="KW-0479">Metal-binding</keyword>
<feature type="domain" description="C2H2-type" evidence="13">
    <location>
        <begin position="269"/>
        <end position="296"/>
    </location>
</feature>
<evidence type="ECO:0000256" key="5">
    <source>
        <dbReference type="ARBA" id="ARBA00022771"/>
    </source>
</evidence>
<feature type="domain" description="C2H2-type" evidence="13">
    <location>
        <begin position="439"/>
        <end position="466"/>
    </location>
</feature>
<organism evidence="16">
    <name type="scientific">Lygus hesperus</name>
    <name type="common">Western plant bug</name>
    <dbReference type="NCBI Taxonomy" id="30085"/>
    <lineage>
        <taxon>Eukaryota</taxon>
        <taxon>Metazoa</taxon>
        <taxon>Ecdysozoa</taxon>
        <taxon>Arthropoda</taxon>
        <taxon>Hexapoda</taxon>
        <taxon>Insecta</taxon>
        <taxon>Pterygota</taxon>
        <taxon>Neoptera</taxon>
        <taxon>Paraneoptera</taxon>
        <taxon>Hemiptera</taxon>
        <taxon>Heteroptera</taxon>
        <taxon>Panheteroptera</taxon>
        <taxon>Cimicomorpha</taxon>
        <taxon>Miridae</taxon>
        <taxon>Mirini</taxon>
        <taxon>Lygus</taxon>
    </lineage>
</organism>
<keyword evidence="4" id="KW-0677">Repeat</keyword>
<evidence type="ECO:0000256" key="11">
    <source>
        <dbReference type="PROSITE-ProRule" id="PRU00042"/>
    </source>
</evidence>
<dbReference type="EMBL" id="GBHO01016880">
    <property type="protein sequence ID" value="JAG26724.1"/>
    <property type="molecule type" value="Transcribed_RNA"/>
</dbReference>
<dbReference type="EMBL" id="GDHC01011685">
    <property type="protein sequence ID" value="JAQ06944.1"/>
    <property type="molecule type" value="Transcribed_RNA"/>
</dbReference>
<dbReference type="GO" id="GO:0005634">
    <property type="term" value="C:nucleus"/>
    <property type="evidence" value="ECO:0007669"/>
    <property type="project" value="UniProtKB-SubCell"/>
</dbReference>
<feature type="domain" description="C2H2-type" evidence="13">
    <location>
        <begin position="325"/>
        <end position="353"/>
    </location>
</feature>
<keyword evidence="10" id="KW-0539">Nucleus</keyword>
<dbReference type="InterPro" id="IPR013087">
    <property type="entry name" value="Znf_C2H2_type"/>
</dbReference>
<comment type="similarity">
    <text evidence="2">Belongs to the krueppel C2H2-type zinc-finger protein family.</text>
</comment>
<dbReference type="SUPFAM" id="SSF57667">
    <property type="entry name" value="beta-beta-alpha zinc fingers"/>
    <property type="match status" value="6"/>
</dbReference>
<feature type="domain" description="C2H2-type" evidence="13">
    <location>
        <begin position="382"/>
        <end position="409"/>
    </location>
</feature>
<protein>
    <submittedName>
        <fullName evidence="16">Zinc finger protein 26</fullName>
    </submittedName>
</protein>
<dbReference type="FunFam" id="3.30.160.60:FF:001370">
    <property type="entry name" value="Zinc finger protein"/>
    <property type="match status" value="1"/>
</dbReference>
<dbReference type="GO" id="GO:0000977">
    <property type="term" value="F:RNA polymerase II transcription regulatory region sequence-specific DNA binding"/>
    <property type="evidence" value="ECO:0007669"/>
    <property type="project" value="TreeGrafter"/>
</dbReference>
<dbReference type="EMBL" id="GBHO01024683">
    <property type="protein sequence ID" value="JAG18921.1"/>
    <property type="molecule type" value="Transcribed_RNA"/>
</dbReference>
<evidence type="ECO:0000313" key="16">
    <source>
        <dbReference type="EMBL" id="JAG26732.1"/>
    </source>
</evidence>
<dbReference type="InterPro" id="IPR036236">
    <property type="entry name" value="Znf_C2H2_sf"/>
</dbReference>
<evidence type="ECO:0000256" key="4">
    <source>
        <dbReference type="ARBA" id="ARBA00022737"/>
    </source>
</evidence>
<keyword evidence="5 11" id="KW-0863">Zinc-finger</keyword>
<feature type="domain" description="C2H2-type" evidence="13">
    <location>
        <begin position="467"/>
        <end position="496"/>
    </location>
</feature>
<dbReference type="Gene3D" id="3.30.160.60">
    <property type="entry name" value="Classic Zinc Finger"/>
    <property type="match status" value="10"/>
</dbReference>
<accession>A0A0A9Y101</accession>
<dbReference type="PANTHER" id="PTHR24381:SF393">
    <property type="entry name" value="CHROMATIN-LINKED ADAPTOR FOR MSL PROTEINS, ISOFORM B"/>
    <property type="match status" value="1"/>
</dbReference>
<feature type="domain" description="C2H2-type" evidence="13">
    <location>
        <begin position="241"/>
        <end position="268"/>
    </location>
</feature>
<name>A0A0A9Y101_LYGHE</name>
<reference evidence="18" key="3">
    <citation type="journal article" date="2016" name="Gigascience">
        <title>De novo construction of an expanded transcriptome assembly for the western tarnished plant bug, Lygus hesperus.</title>
        <authorList>
            <person name="Tassone E.E."/>
            <person name="Geib S.M."/>
            <person name="Hall B."/>
            <person name="Fabrick J.A."/>
            <person name="Brent C.S."/>
            <person name="Hull J.J."/>
        </authorList>
    </citation>
    <scope>NUCLEOTIDE SEQUENCE</scope>
</reference>
<feature type="domain" description="C2H2-type" evidence="13">
    <location>
        <begin position="297"/>
        <end position="324"/>
    </location>
</feature>
<evidence type="ECO:0000256" key="1">
    <source>
        <dbReference type="ARBA" id="ARBA00004123"/>
    </source>
</evidence>
<dbReference type="EMBL" id="GBHO01016872">
    <property type="protein sequence ID" value="JAG26732.1"/>
    <property type="molecule type" value="Transcribed_RNA"/>
</dbReference>
<evidence type="ECO:0000256" key="9">
    <source>
        <dbReference type="ARBA" id="ARBA00023163"/>
    </source>
</evidence>
<keyword evidence="6" id="KW-0862">Zinc</keyword>
<comment type="subcellular location">
    <subcellularLocation>
        <location evidence="1">Nucleus</location>
    </subcellularLocation>
</comment>
<dbReference type="Pfam" id="PF13909">
    <property type="entry name" value="zf-H2C2_5"/>
    <property type="match status" value="1"/>
</dbReference>
<keyword evidence="9" id="KW-0804">Transcription</keyword>
<keyword evidence="7" id="KW-0805">Transcription regulation</keyword>
<feature type="domain" description="C2H2-type" evidence="13">
    <location>
        <begin position="354"/>
        <end position="381"/>
    </location>
</feature>
<evidence type="ECO:0000313" key="14">
    <source>
        <dbReference type="EMBL" id="JAG18921.1"/>
    </source>
</evidence>
<evidence type="ECO:0000259" key="13">
    <source>
        <dbReference type="PROSITE" id="PS50157"/>
    </source>
</evidence>
<feature type="domain" description="C2H2-type" evidence="13">
    <location>
        <begin position="213"/>
        <end position="240"/>
    </location>
</feature>
<dbReference type="PANTHER" id="PTHR24381">
    <property type="entry name" value="ZINC FINGER PROTEIN"/>
    <property type="match status" value="1"/>
</dbReference>
<evidence type="ECO:0000256" key="10">
    <source>
        <dbReference type="ARBA" id="ARBA00023242"/>
    </source>
</evidence>
<feature type="region of interest" description="Disordered" evidence="12">
    <location>
        <begin position="1"/>
        <end position="20"/>
    </location>
</feature>
<evidence type="ECO:0000256" key="8">
    <source>
        <dbReference type="ARBA" id="ARBA00023125"/>
    </source>
</evidence>
<reference evidence="16" key="1">
    <citation type="journal article" date="2014" name="PLoS ONE">
        <title>Transcriptome-Based Identification of ABC Transporters in the Western Tarnished Plant Bug Lygus hesperus.</title>
        <authorList>
            <person name="Hull J.J."/>
            <person name="Chaney K."/>
            <person name="Geib S.M."/>
            <person name="Fabrick J.A."/>
            <person name="Brent C.S."/>
            <person name="Walsh D."/>
            <person name="Lavine L.C."/>
        </authorList>
    </citation>
    <scope>NUCLEOTIDE SEQUENCE</scope>
</reference>
<dbReference type="EMBL" id="GBHO01014213">
    <property type="protein sequence ID" value="JAG29391.1"/>
    <property type="molecule type" value="Transcribed_RNA"/>
</dbReference>
<dbReference type="GO" id="GO:0008270">
    <property type="term" value="F:zinc ion binding"/>
    <property type="evidence" value="ECO:0007669"/>
    <property type="project" value="UniProtKB-KW"/>
</dbReference>
<evidence type="ECO:0000313" key="18">
    <source>
        <dbReference type="EMBL" id="JAQ06944.1"/>
    </source>
</evidence>
<evidence type="ECO:0000256" key="6">
    <source>
        <dbReference type="ARBA" id="ARBA00022833"/>
    </source>
</evidence>
<dbReference type="SMART" id="SM00355">
    <property type="entry name" value="ZnF_C2H2"/>
    <property type="match status" value="13"/>
</dbReference>
<evidence type="ECO:0000256" key="2">
    <source>
        <dbReference type="ARBA" id="ARBA00006991"/>
    </source>
</evidence>
<dbReference type="AlphaFoldDB" id="A0A0A9Y101"/>
<gene>
    <name evidence="16" type="primary">Zfp26_12</name>
    <name evidence="19" type="synonym">Zfp26_13</name>
    <name evidence="17" type="synonym">Zfp26_23</name>
    <name evidence="14" type="synonym">Zfp26_26</name>
    <name evidence="18" type="synonym">Zfp26_7</name>
    <name evidence="15" type="synonym">Zfp26_9</name>
    <name evidence="16" type="ORF">CM83_68720</name>
    <name evidence="15" type="ORF">CM83_68723</name>
    <name evidence="17" type="ORF">CM83_68730</name>
    <name evidence="14" type="ORF">CM83_68732</name>
    <name evidence="18" type="ORF">g.68347</name>
    <name evidence="19" type="ORF">g.68351</name>
</gene>
<evidence type="ECO:0000313" key="19">
    <source>
        <dbReference type="EMBL" id="JAQ17537.1"/>
    </source>
</evidence>
<keyword evidence="8" id="KW-0238">DNA-binding</keyword>
<evidence type="ECO:0000313" key="17">
    <source>
        <dbReference type="EMBL" id="JAG29391.1"/>
    </source>
</evidence>
<dbReference type="EMBL" id="GDHC01001092">
    <property type="protein sequence ID" value="JAQ17537.1"/>
    <property type="molecule type" value="Transcribed_RNA"/>
</dbReference>
<evidence type="ECO:0000313" key="15">
    <source>
        <dbReference type="EMBL" id="JAG26724.1"/>
    </source>
</evidence>
<evidence type="ECO:0000256" key="3">
    <source>
        <dbReference type="ARBA" id="ARBA00022723"/>
    </source>
</evidence>
<evidence type="ECO:0000256" key="7">
    <source>
        <dbReference type="ARBA" id="ARBA00023015"/>
    </source>
</evidence>